<dbReference type="FunFam" id="2.40.70.10:FF:000050">
    <property type="entry name" value="Aspartic proteinase CDR1"/>
    <property type="match status" value="1"/>
</dbReference>
<dbReference type="PROSITE" id="PS51767">
    <property type="entry name" value="PEPTIDASE_A1"/>
    <property type="match status" value="1"/>
</dbReference>
<evidence type="ECO:0000256" key="1">
    <source>
        <dbReference type="ARBA" id="ARBA00004613"/>
    </source>
</evidence>
<name>A0AAV6N9Q3_9ROSI</name>
<feature type="non-terminal residue" evidence="10">
    <location>
        <position position="1"/>
    </location>
</feature>
<evidence type="ECO:0000256" key="4">
    <source>
        <dbReference type="ARBA" id="ARBA00022670"/>
    </source>
</evidence>
<evidence type="ECO:0000256" key="8">
    <source>
        <dbReference type="SAM" id="SignalP"/>
    </source>
</evidence>
<dbReference type="EMBL" id="JAGKQH010000008">
    <property type="protein sequence ID" value="KAG6593678.1"/>
    <property type="molecule type" value="Genomic_DNA"/>
</dbReference>
<comment type="subcellular location">
    <subcellularLocation>
        <location evidence="1">Secreted</location>
    </subcellularLocation>
</comment>
<dbReference type="Pfam" id="PF14543">
    <property type="entry name" value="TAXi_N"/>
    <property type="match status" value="1"/>
</dbReference>
<evidence type="ECO:0000256" key="6">
    <source>
        <dbReference type="ARBA" id="ARBA00022801"/>
    </source>
</evidence>
<keyword evidence="5" id="KW-0064">Aspartyl protease</keyword>
<dbReference type="PANTHER" id="PTHR47967">
    <property type="entry name" value="OS07G0603500 PROTEIN-RELATED"/>
    <property type="match status" value="1"/>
</dbReference>
<accession>A0AAV6N9Q3</accession>
<sequence>MPLNSMFFYLFLFSSLATTNGGGGDGFTTSLFHRDTLFPTLHLPSPSRYQRLTNAFRRSFSRYATLLDHSTTVSTTGIHTPLIPNNEDGEYVMSISMGTPPIKFFAIADTGSDLTWTQCMPCINCFNQSTPLFNPRNSSSYRPVPCTSTTCRSISISPCMPHHPSCTYNYNYADQSFTNGDLAFEKLTIGSFKLHNTIIGCGHQNGGIFKGRTSGIIGLGTGSISLVSQMRKIANLKRRFSYCLPTFFSDSNVTGRINFGRNAVVSGRKVVSTPLVLKFPSPFYFLTLEAISIANKRLEAVNVSSALERGNIIIDSGTTLTFLPRNLYNAVISTLASVVRAKRVKDPLGILELCYVAAKVDDLDIPIITTHFSGGATVKLLPLNTFVTITDNVTCLSFKSSSDDDLNIFGNLAQVNFLIGYDLERKRLSFKHKVCA</sequence>
<evidence type="ECO:0000256" key="3">
    <source>
        <dbReference type="ARBA" id="ARBA00022525"/>
    </source>
</evidence>
<keyword evidence="4" id="KW-0645">Protease</keyword>
<dbReference type="GO" id="GO:0006508">
    <property type="term" value="P:proteolysis"/>
    <property type="evidence" value="ECO:0007669"/>
    <property type="project" value="UniProtKB-KW"/>
</dbReference>
<dbReference type="FunFam" id="2.40.70.10:FF:000031">
    <property type="entry name" value="Aspartyl protease AED1"/>
    <property type="match status" value="1"/>
</dbReference>
<dbReference type="InterPro" id="IPR033121">
    <property type="entry name" value="PEPTIDASE_A1"/>
</dbReference>
<gene>
    <name evidence="10" type="primary">CDR1</name>
    <name evidence="10" type="ORF">SDJN03_13154</name>
</gene>
<proteinExistence type="inferred from homology"/>
<protein>
    <submittedName>
        <fullName evidence="10">Aspartic proteinase CDR1</fullName>
    </submittedName>
</protein>
<evidence type="ECO:0000313" key="10">
    <source>
        <dbReference type="EMBL" id="KAG6593678.1"/>
    </source>
</evidence>
<keyword evidence="3" id="KW-0964">Secreted</keyword>
<dbReference type="InterPro" id="IPR032861">
    <property type="entry name" value="TAXi_N"/>
</dbReference>
<comment type="caution">
    <text evidence="10">The sequence shown here is derived from an EMBL/GenBank/DDBJ whole genome shotgun (WGS) entry which is preliminary data.</text>
</comment>
<evidence type="ECO:0000313" key="11">
    <source>
        <dbReference type="Proteomes" id="UP000685013"/>
    </source>
</evidence>
<evidence type="ECO:0000256" key="5">
    <source>
        <dbReference type="ARBA" id="ARBA00022750"/>
    </source>
</evidence>
<comment type="similarity">
    <text evidence="2">Belongs to the peptidase A1 family.</text>
</comment>
<dbReference type="CDD" id="cd05476">
    <property type="entry name" value="pepsin_A_like_plant"/>
    <property type="match status" value="1"/>
</dbReference>
<dbReference type="PANTHER" id="PTHR47967:SF128">
    <property type="entry name" value="ASPARTIC PROTEINASE CDR1-LIKE"/>
    <property type="match status" value="1"/>
</dbReference>
<evidence type="ECO:0000256" key="2">
    <source>
        <dbReference type="ARBA" id="ARBA00007447"/>
    </source>
</evidence>
<dbReference type="Pfam" id="PF14541">
    <property type="entry name" value="TAXi_C"/>
    <property type="match status" value="1"/>
</dbReference>
<dbReference type="AlphaFoldDB" id="A0AAV6N9Q3"/>
<evidence type="ECO:0000256" key="7">
    <source>
        <dbReference type="ARBA" id="ARBA00023180"/>
    </source>
</evidence>
<feature type="domain" description="Peptidase A1" evidence="9">
    <location>
        <begin position="91"/>
        <end position="431"/>
    </location>
</feature>
<reference evidence="10 11" key="1">
    <citation type="journal article" date="2021" name="Hortic Res">
        <title>The domestication of Cucurbita argyrosperma as revealed by the genome of its wild relative.</title>
        <authorList>
            <person name="Barrera-Redondo J."/>
            <person name="Sanchez-de la Vega G."/>
            <person name="Aguirre-Liguori J.A."/>
            <person name="Castellanos-Morales G."/>
            <person name="Gutierrez-Guerrero Y.T."/>
            <person name="Aguirre-Dugua X."/>
            <person name="Aguirre-Planter E."/>
            <person name="Tenaillon M.I."/>
            <person name="Lira-Saade R."/>
            <person name="Eguiarte L.E."/>
        </authorList>
    </citation>
    <scope>NUCLEOTIDE SEQUENCE [LARGE SCALE GENOMIC DNA]</scope>
    <source>
        <strain evidence="10">JBR-2021</strain>
    </source>
</reference>
<dbReference type="InterPro" id="IPR032799">
    <property type="entry name" value="TAXi_C"/>
</dbReference>
<keyword evidence="7" id="KW-0325">Glycoprotein</keyword>
<dbReference type="GO" id="GO:0004190">
    <property type="term" value="F:aspartic-type endopeptidase activity"/>
    <property type="evidence" value="ECO:0007669"/>
    <property type="project" value="UniProtKB-KW"/>
</dbReference>
<feature type="chain" id="PRO_5043955644" evidence="8">
    <location>
        <begin position="22"/>
        <end position="436"/>
    </location>
</feature>
<dbReference type="GO" id="GO:0005576">
    <property type="term" value="C:extracellular region"/>
    <property type="evidence" value="ECO:0007669"/>
    <property type="project" value="UniProtKB-SubCell"/>
</dbReference>
<dbReference type="Proteomes" id="UP000685013">
    <property type="component" value="Chromosome 8"/>
</dbReference>
<evidence type="ECO:0000259" key="9">
    <source>
        <dbReference type="PROSITE" id="PS51767"/>
    </source>
</evidence>
<keyword evidence="6" id="KW-0378">Hydrolase</keyword>
<dbReference type="InterPro" id="IPR034161">
    <property type="entry name" value="Pepsin-like_plant"/>
</dbReference>
<dbReference type="InterPro" id="IPR001969">
    <property type="entry name" value="Aspartic_peptidase_AS"/>
</dbReference>
<feature type="signal peptide" evidence="8">
    <location>
        <begin position="1"/>
        <end position="21"/>
    </location>
</feature>
<dbReference type="PROSITE" id="PS00141">
    <property type="entry name" value="ASP_PROTEASE"/>
    <property type="match status" value="1"/>
</dbReference>
<organism evidence="10 11">
    <name type="scientific">Cucurbita argyrosperma subsp. sororia</name>
    <dbReference type="NCBI Taxonomy" id="37648"/>
    <lineage>
        <taxon>Eukaryota</taxon>
        <taxon>Viridiplantae</taxon>
        <taxon>Streptophyta</taxon>
        <taxon>Embryophyta</taxon>
        <taxon>Tracheophyta</taxon>
        <taxon>Spermatophyta</taxon>
        <taxon>Magnoliopsida</taxon>
        <taxon>eudicotyledons</taxon>
        <taxon>Gunneridae</taxon>
        <taxon>Pentapetalae</taxon>
        <taxon>rosids</taxon>
        <taxon>fabids</taxon>
        <taxon>Cucurbitales</taxon>
        <taxon>Cucurbitaceae</taxon>
        <taxon>Cucurbiteae</taxon>
        <taxon>Cucurbita</taxon>
    </lineage>
</organism>
<keyword evidence="8" id="KW-0732">Signal</keyword>
<dbReference type="InterPro" id="IPR051708">
    <property type="entry name" value="Plant_Aspart_Prot_A1"/>
</dbReference>
<keyword evidence="11" id="KW-1185">Reference proteome</keyword>